<evidence type="ECO:0000313" key="1">
    <source>
        <dbReference type="EMBL" id="URE35839.1"/>
    </source>
</evidence>
<reference evidence="1" key="1">
    <citation type="submission" date="2022-05" db="EMBL/GenBank/DDBJ databases">
        <title>The Musa troglodytarum L. genome provides insights into the mechanism of non-climacteric behaviour and enrichment of carotenoids.</title>
        <authorList>
            <person name="Wang J."/>
        </authorList>
    </citation>
    <scope>NUCLEOTIDE SEQUENCE</scope>
    <source>
        <tissue evidence="1">Leaf</tissue>
    </source>
</reference>
<dbReference type="EMBL" id="CP097510">
    <property type="protein sequence ID" value="URE35839.1"/>
    <property type="molecule type" value="Genomic_DNA"/>
</dbReference>
<accession>A0A9E7L2T8</accession>
<dbReference type="Proteomes" id="UP001055439">
    <property type="component" value="Chromosome 8"/>
</dbReference>
<keyword evidence="2" id="KW-1185">Reference proteome</keyword>
<protein>
    <submittedName>
        <fullName evidence="1">Uncharacterized protein</fullName>
    </submittedName>
</protein>
<dbReference type="AlphaFoldDB" id="A0A9E7L2T8"/>
<organism evidence="1 2">
    <name type="scientific">Musa troglodytarum</name>
    <name type="common">fe'i banana</name>
    <dbReference type="NCBI Taxonomy" id="320322"/>
    <lineage>
        <taxon>Eukaryota</taxon>
        <taxon>Viridiplantae</taxon>
        <taxon>Streptophyta</taxon>
        <taxon>Embryophyta</taxon>
        <taxon>Tracheophyta</taxon>
        <taxon>Spermatophyta</taxon>
        <taxon>Magnoliopsida</taxon>
        <taxon>Liliopsida</taxon>
        <taxon>Zingiberales</taxon>
        <taxon>Musaceae</taxon>
        <taxon>Musa</taxon>
    </lineage>
</organism>
<evidence type="ECO:0000313" key="2">
    <source>
        <dbReference type="Proteomes" id="UP001055439"/>
    </source>
</evidence>
<gene>
    <name evidence="1" type="ORF">MUK42_17086</name>
</gene>
<proteinExistence type="predicted"/>
<name>A0A9E7L2T8_9LILI</name>
<sequence length="103" mass="11625">MVKVMTGLQEPHVSKPFPLPDDNIQDKFCWFQLILVQVHRSGPKEQAVASVKSMFLHQVGCQVEEERHKRKETIGTETVVIPVAATDTLRTRNVMDGKSEAII</sequence>